<evidence type="ECO:0000256" key="4">
    <source>
        <dbReference type="PROSITE-ProRule" id="PRU00175"/>
    </source>
</evidence>
<dbReference type="HOGENOM" id="CLU_724700_0_0_1"/>
<dbReference type="PANTHER" id="PTHR14609">
    <property type="entry name" value="RING FINGER PROTEIN 219"/>
    <property type="match status" value="1"/>
</dbReference>
<organism evidence="7 8">
    <name type="scientific">Ciona savignyi</name>
    <name type="common">Pacific transparent sea squirt</name>
    <dbReference type="NCBI Taxonomy" id="51511"/>
    <lineage>
        <taxon>Eukaryota</taxon>
        <taxon>Metazoa</taxon>
        <taxon>Chordata</taxon>
        <taxon>Tunicata</taxon>
        <taxon>Ascidiacea</taxon>
        <taxon>Phlebobranchia</taxon>
        <taxon>Cionidae</taxon>
        <taxon>Ciona</taxon>
    </lineage>
</organism>
<dbReference type="InParanoid" id="H2Z800"/>
<feature type="coiled-coil region" evidence="5">
    <location>
        <begin position="160"/>
        <end position="263"/>
    </location>
</feature>
<keyword evidence="5" id="KW-0175">Coiled coil</keyword>
<evidence type="ECO:0000256" key="2">
    <source>
        <dbReference type="ARBA" id="ARBA00022771"/>
    </source>
</evidence>
<dbReference type="AlphaFoldDB" id="H2Z800"/>
<evidence type="ECO:0000313" key="8">
    <source>
        <dbReference type="Proteomes" id="UP000007875"/>
    </source>
</evidence>
<keyword evidence="8" id="KW-1185">Reference proteome</keyword>
<dbReference type="CDD" id="cd16562">
    <property type="entry name" value="RING-HC_RNF219"/>
    <property type="match status" value="1"/>
</dbReference>
<dbReference type="Proteomes" id="UP000007875">
    <property type="component" value="Unassembled WGS sequence"/>
</dbReference>
<evidence type="ECO:0000313" key="7">
    <source>
        <dbReference type="Ensembl" id="ENSCSAVP00000013712.1"/>
    </source>
</evidence>
<accession>H2Z800</accession>
<dbReference type="SUPFAM" id="SSF57850">
    <property type="entry name" value="RING/U-box"/>
    <property type="match status" value="1"/>
</dbReference>
<dbReference type="OMA" id="VTCSNQH"/>
<proteinExistence type="predicted"/>
<dbReference type="InterPro" id="IPR001841">
    <property type="entry name" value="Znf_RING"/>
</dbReference>
<evidence type="ECO:0000256" key="1">
    <source>
        <dbReference type="ARBA" id="ARBA00022723"/>
    </source>
</evidence>
<dbReference type="GeneTree" id="ENSGT00390000013512"/>
<evidence type="ECO:0000256" key="5">
    <source>
        <dbReference type="SAM" id="Coils"/>
    </source>
</evidence>
<reference evidence="7" key="2">
    <citation type="submission" date="2025-08" db="UniProtKB">
        <authorList>
            <consortium name="Ensembl"/>
        </authorList>
    </citation>
    <scope>IDENTIFICATION</scope>
</reference>
<dbReference type="eggNOG" id="ENOG502QTFT">
    <property type="taxonomic scope" value="Eukaryota"/>
</dbReference>
<dbReference type="PANTHER" id="PTHR14609:SF1">
    <property type="entry name" value="ORC UBIQUITIN LIGASE 1"/>
    <property type="match status" value="1"/>
</dbReference>
<dbReference type="GO" id="GO:0006513">
    <property type="term" value="P:protein monoubiquitination"/>
    <property type="evidence" value="ECO:0007669"/>
    <property type="project" value="InterPro"/>
</dbReference>
<evidence type="ECO:0000256" key="3">
    <source>
        <dbReference type="ARBA" id="ARBA00022833"/>
    </source>
</evidence>
<dbReference type="InterPro" id="IPR039209">
    <property type="entry name" value="OBI1"/>
</dbReference>
<dbReference type="GO" id="GO:0004842">
    <property type="term" value="F:ubiquitin-protein transferase activity"/>
    <property type="evidence" value="ECO:0007669"/>
    <property type="project" value="InterPro"/>
</dbReference>
<dbReference type="InterPro" id="IPR035691">
    <property type="entry name" value="OBI1_RING-HC"/>
</dbReference>
<evidence type="ECO:0000259" key="6">
    <source>
        <dbReference type="PROSITE" id="PS50089"/>
    </source>
</evidence>
<dbReference type="Gene3D" id="3.30.40.10">
    <property type="entry name" value="Zinc/RING finger domain, C3HC4 (zinc finger)"/>
    <property type="match status" value="1"/>
</dbReference>
<feature type="domain" description="RING-type" evidence="6">
    <location>
        <begin position="19"/>
        <end position="57"/>
    </location>
</feature>
<keyword evidence="3" id="KW-0862">Zinc</keyword>
<dbReference type="Pfam" id="PF13923">
    <property type="entry name" value="zf-C3HC4_2"/>
    <property type="match status" value="1"/>
</dbReference>
<sequence length="382" mass="43473">MSGGKVAVSSVSFTLPLSCQICLGKVREPVTCSNQHVFCSDCMNVWLERNSCCPTCRVQISPQSPVKRIIGGVIENSSSSLVSRGTSRELRRTRYELILKEYEDDIQQLEIGMERLERENKSLKSELRMLKQVKVETVNEYFNTNTSCQRCSNIKDVDTMLDMTKKLQEATKTYSKTKKEMIEVKKINEILRKNNDDLKRENQRVREEVSTRSPMKFGRLTVAALESRLESSEKQVAQLMKALQKNDEHTDQLEAELAELKQQPMKENYNGDKLQNPILASILNEPQTNCENLPERGRTVATPSSKLKNLTLVTPEHKNYSEPSFCSRDDQATVGRDGVETMLSFPSDLKSTISRKLTFETKEVTEENKAPQTECKNADLLT</sequence>
<dbReference type="PROSITE" id="PS50089">
    <property type="entry name" value="ZF_RING_2"/>
    <property type="match status" value="1"/>
</dbReference>
<dbReference type="Ensembl" id="ENSCSAVT00000013870.1">
    <property type="protein sequence ID" value="ENSCSAVP00000013712.1"/>
    <property type="gene ID" value="ENSCSAVG00000008040.1"/>
</dbReference>
<keyword evidence="1" id="KW-0479">Metal-binding</keyword>
<dbReference type="STRING" id="51511.ENSCSAVP00000013712"/>
<dbReference type="InterPro" id="IPR013083">
    <property type="entry name" value="Znf_RING/FYVE/PHD"/>
</dbReference>
<feature type="coiled-coil region" evidence="5">
    <location>
        <begin position="92"/>
        <end position="133"/>
    </location>
</feature>
<dbReference type="GO" id="GO:0006275">
    <property type="term" value="P:regulation of DNA replication"/>
    <property type="evidence" value="ECO:0007669"/>
    <property type="project" value="InterPro"/>
</dbReference>
<reference evidence="7" key="3">
    <citation type="submission" date="2025-09" db="UniProtKB">
        <authorList>
            <consortium name="Ensembl"/>
        </authorList>
    </citation>
    <scope>IDENTIFICATION</scope>
</reference>
<keyword evidence="2 4" id="KW-0863">Zinc-finger</keyword>
<reference evidence="8" key="1">
    <citation type="submission" date="2003-08" db="EMBL/GenBank/DDBJ databases">
        <authorList>
            <person name="Birren B."/>
            <person name="Nusbaum C."/>
            <person name="Abebe A."/>
            <person name="Abouelleil A."/>
            <person name="Adekoya E."/>
            <person name="Ait-zahra M."/>
            <person name="Allen N."/>
            <person name="Allen T."/>
            <person name="An P."/>
            <person name="Anderson M."/>
            <person name="Anderson S."/>
            <person name="Arachchi H."/>
            <person name="Armbruster J."/>
            <person name="Bachantsang P."/>
            <person name="Baldwin J."/>
            <person name="Barry A."/>
            <person name="Bayul T."/>
            <person name="Blitshsteyn B."/>
            <person name="Bloom T."/>
            <person name="Blye J."/>
            <person name="Boguslavskiy L."/>
            <person name="Borowsky M."/>
            <person name="Boukhgalter B."/>
            <person name="Brunache A."/>
            <person name="Butler J."/>
            <person name="Calixte N."/>
            <person name="Calvo S."/>
            <person name="Camarata J."/>
            <person name="Campo K."/>
            <person name="Chang J."/>
            <person name="Cheshatsang Y."/>
            <person name="Citroen M."/>
            <person name="Collymore A."/>
            <person name="Considine T."/>
            <person name="Cook A."/>
            <person name="Cooke P."/>
            <person name="Corum B."/>
            <person name="Cuomo C."/>
            <person name="David R."/>
            <person name="Dawoe T."/>
            <person name="Degray S."/>
            <person name="Dodge S."/>
            <person name="Dooley K."/>
            <person name="Dorje P."/>
            <person name="Dorjee K."/>
            <person name="Dorris L."/>
            <person name="Duffey N."/>
            <person name="Dupes A."/>
            <person name="Elkins T."/>
            <person name="Engels R."/>
            <person name="Erickson J."/>
            <person name="Farina A."/>
            <person name="Faro S."/>
            <person name="Ferreira P."/>
            <person name="Fischer H."/>
            <person name="Fitzgerald M."/>
            <person name="Foley K."/>
            <person name="Gage D."/>
            <person name="Galagan J."/>
            <person name="Gearin G."/>
            <person name="Gnerre S."/>
            <person name="Gnirke A."/>
            <person name="Goyette A."/>
            <person name="Graham J."/>
            <person name="Grandbois E."/>
            <person name="Gyaltsen K."/>
            <person name="Hafez N."/>
            <person name="Hagopian D."/>
            <person name="Hagos B."/>
            <person name="Hall J."/>
            <person name="Hatcher B."/>
            <person name="Heller A."/>
            <person name="Higgins H."/>
            <person name="Honan T."/>
            <person name="Horn A."/>
            <person name="Houde N."/>
            <person name="Hughes L."/>
            <person name="Hulme W."/>
            <person name="Husby E."/>
            <person name="Iliev I."/>
            <person name="Jaffe D."/>
            <person name="Jones C."/>
            <person name="Kamal M."/>
            <person name="Kamat A."/>
            <person name="Kamvysselis M."/>
            <person name="Karlsson E."/>
            <person name="Kells C."/>
            <person name="Kieu A."/>
            <person name="Kisner P."/>
            <person name="Kodira C."/>
            <person name="Kulbokas E."/>
            <person name="Labutti K."/>
            <person name="Lama D."/>
            <person name="Landers T."/>
            <person name="Leger J."/>
            <person name="Levine S."/>
            <person name="Lewis D."/>
            <person name="Lewis T."/>
            <person name="Lindblad-toh K."/>
            <person name="Liu X."/>
            <person name="Lokyitsang T."/>
            <person name="Lokyitsang Y."/>
            <person name="Lucien O."/>
            <person name="Lui A."/>
            <person name="Ma L.J."/>
            <person name="Mabbitt R."/>
            <person name="Macdonald J."/>
            <person name="Maclean C."/>
            <person name="Major J."/>
            <person name="Manning J."/>
            <person name="Marabella R."/>
            <person name="Maru K."/>
            <person name="Matthews C."/>
            <person name="Mauceli E."/>
            <person name="Mccarthy M."/>
            <person name="Mcdonough S."/>
            <person name="Mcghee T."/>
            <person name="Meldrim J."/>
            <person name="Meneus L."/>
            <person name="Mesirov J."/>
            <person name="Mihalev A."/>
            <person name="Mihova T."/>
            <person name="Mikkelsen T."/>
            <person name="Mlenga V."/>
            <person name="Moru K."/>
            <person name="Mozes J."/>
            <person name="Mulrain L."/>
            <person name="Munson G."/>
            <person name="Naylor J."/>
            <person name="Newes C."/>
            <person name="Nguyen C."/>
            <person name="Nguyen N."/>
            <person name="Nguyen T."/>
            <person name="Nicol R."/>
            <person name="Nielsen C."/>
            <person name="Nizzari M."/>
            <person name="Norbu C."/>
            <person name="Norbu N."/>
            <person name="O'donnell P."/>
            <person name="Okoawo O."/>
            <person name="O'leary S."/>
            <person name="Omotosho B."/>
            <person name="O'neill K."/>
            <person name="Osman S."/>
            <person name="Parker S."/>
            <person name="Perrin D."/>
            <person name="Phunkhang P."/>
            <person name="Piqani B."/>
            <person name="Purcell S."/>
            <person name="Rachupka T."/>
            <person name="Ramasamy U."/>
            <person name="Rameau R."/>
            <person name="Ray V."/>
            <person name="Raymond C."/>
            <person name="Retta R."/>
            <person name="Richardson S."/>
            <person name="Rise C."/>
            <person name="Rodriguez J."/>
            <person name="Rogers J."/>
            <person name="Rogov P."/>
            <person name="Rutman M."/>
            <person name="Schupbach R."/>
            <person name="Seaman C."/>
            <person name="Settipalli S."/>
            <person name="Sharpe T."/>
            <person name="Sheridan J."/>
            <person name="Sherpa N."/>
            <person name="Shi J."/>
            <person name="Smirnov S."/>
            <person name="Smith C."/>
            <person name="Sougnez C."/>
            <person name="Spencer B."/>
            <person name="Stalker J."/>
            <person name="Stange-thomann N."/>
            <person name="Stavropoulos S."/>
            <person name="Stetson K."/>
            <person name="Stone C."/>
            <person name="Stone S."/>
            <person name="Stubbs M."/>
            <person name="Talamas J."/>
            <person name="Tchuinga P."/>
            <person name="Tenzing P."/>
            <person name="Tesfaye S."/>
            <person name="Theodore J."/>
            <person name="Thoulutsang Y."/>
            <person name="Topham K."/>
            <person name="Towey S."/>
            <person name="Tsamla T."/>
            <person name="Tsomo N."/>
            <person name="Vallee D."/>
            <person name="Vassiliev H."/>
            <person name="Venkataraman V."/>
            <person name="Vinson J."/>
            <person name="Vo A."/>
            <person name="Wade C."/>
            <person name="Wang S."/>
            <person name="Wangchuk T."/>
            <person name="Wangdi T."/>
            <person name="Whittaker C."/>
            <person name="Wilkinson J."/>
            <person name="Wu Y."/>
            <person name="Wyman D."/>
            <person name="Yadav S."/>
            <person name="Yang S."/>
            <person name="Yang X."/>
            <person name="Yeager S."/>
            <person name="Yee E."/>
            <person name="Young G."/>
            <person name="Zainoun J."/>
            <person name="Zembeck L."/>
            <person name="Zimmer A."/>
            <person name="Zody M."/>
            <person name="Lander E."/>
        </authorList>
    </citation>
    <scope>NUCLEOTIDE SEQUENCE [LARGE SCALE GENOMIC DNA]</scope>
</reference>
<protein>
    <recommendedName>
        <fullName evidence="6">RING-type domain-containing protein</fullName>
    </recommendedName>
</protein>
<dbReference type="GO" id="GO:0008270">
    <property type="term" value="F:zinc ion binding"/>
    <property type="evidence" value="ECO:0007669"/>
    <property type="project" value="UniProtKB-KW"/>
</dbReference>
<name>H2Z800_CIOSA</name>